<reference evidence="2" key="1">
    <citation type="submission" date="2025-08" db="UniProtKB">
        <authorList>
            <consortium name="RefSeq"/>
        </authorList>
    </citation>
    <scope>IDENTIFICATION</scope>
</reference>
<dbReference type="RefSeq" id="XP_048262333.1">
    <property type="nucleotide sequence ID" value="XM_048406376.1"/>
</dbReference>
<organism evidence="1 2">
    <name type="scientific">Bombus terrestris</name>
    <name type="common">Buff-tailed bumblebee</name>
    <name type="synonym">Apis terrestris</name>
    <dbReference type="NCBI Taxonomy" id="30195"/>
    <lineage>
        <taxon>Eukaryota</taxon>
        <taxon>Metazoa</taxon>
        <taxon>Ecdysozoa</taxon>
        <taxon>Arthropoda</taxon>
        <taxon>Hexapoda</taxon>
        <taxon>Insecta</taxon>
        <taxon>Pterygota</taxon>
        <taxon>Neoptera</taxon>
        <taxon>Endopterygota</taxon>
        <taxon>Hymenoptera</taxon>
        <taxon>Apocrita</taxon>
        <taxon>Aculeata</taxon>
        <taxon>Apoidea</taxon>
        <taxon>Anthophila</taxon>
        <taxon>Apidae</taxon>
        <taxon>Bombus</taxon>
        <taxon>Bombus</taxon>
    </lineage>
</organism>
<gene>
    <name evidence="2" type="primary">LOC125384613</name>
</gene>
<accession>A0A9C6S643</accession>
<evidence type="ECO:0000313" key="2">
    <source>
        <dbReference type="RefSeq" id="XP_048262333.1"/>
    </source>
</evidence>
<keyword evidence="1" id="KW-1185">Reference proteome</keyword>
<dbReference type="GeneID" id="125384613"/>
<proteinExistence type="predicted"/>
<protein>
    <submittedName>
        <fullName evidence="2">Uncharacterized protein LOC125384613</fullName>
    </submittedName>
</protein>
<dbReference type="AlphaFoldDB" id="A0A9C6S643"/>
<evidence type="ECO:0000313" key="1">
    <source>
        <dbReference type="Proteomes" id="UP000835206"/>
    </source>
</evidence>
<name>A0A9C6S643_BOMTE</name>
<dbReference type="Proteomes" id="UP000835206">
    <property type="component" value="Chromosome 6"/>
</dbReference>
<dbReference type="KEGG" id="bter:125384613"/>
<dbReference type="OrthoDB" id="7567825at2759"/>
<sequence length="160" mass="18283">MNYCGNINFVEYNIDSENTVIQLCKQFLQASLCSVVKEDIGVIDLRLHKVTKVSNKEIDLLNICKNKNLQLDECSSMILKILASPGVTDIQKWPFNYFQTDLLIKEEIIVTNCLAAADSDWLNKVFSTKKNTNILNFCNICEKQRVCVLIQTPIFNSIEK</sequence>